<dbReference type="EMBL" id="JAVRQU010000003">
    <property type="protein sequence ID" value="KAK5705570.1"/>
    <property type="molecule type" value="Genomic_DNA"/>
</dbReference>
<name>A0AAN7WAY7_9PEZI</name>
<dbReference type="PANTHER" id="PTHR42085">
    <property type="entry name" value="F-BOX DOMAIN-CONTAINING PROTEIN"/>
    <property type="match status" value="1"/>
</dbReference>
<reference evidence="1" key="1">
    <citation type="submission" date="2023-08" db="EMBL/GenBank/DDBJ databases">
        <title>Black Yeasts Isolated from many extreme environments.</title>
        <authorList>
            <person name="Coleine C."/>
            <person name="Stajich J.E."/>
            <person name="Selbmann L."/>
        </authorList>
    </citation>
    <scope>NUCLEOTIDE SEQUENCE</scope>
    <source>
        <strain evidence="1">CCFEE 5810</strain>
    </source>
</reference>
<dbReference type="Proteomes" id="UP001310594">
    <property type="component" value="Unassembled WGS sequence"/>
</dbReference>
<evidence type="ECO:0000313" key="1">
    <source>
        <dbReference type="EMBL" id="KAK5705570.1"/>
    </source>
</evidence>
<protein>
    <submittedName>
        <fullName evidence="1">Uncharacterized protein</fullName>
    </submittedName>
</protein>
<evidence type="ECO:0000313" key="2">
    <source>
        <dbReference type="Proteomes" id="UP001310594"/>
    </source>
</evidence>
<dbReference type="AlphaFoldDB" id="A0AAN7WAY7"/>
<gene>
    <name evidence="1" type="ORF">LTR97_002689</name>
</gene>
<dbReference type="PANTHER" id="PTHR42085:SF1">
    <property type="entry name" value="F-BOX DOMAIN-CONTAINING PROTEIN"/>
    <property type="match status" value="1"/>
</dbReference>
<proteinExistence type="predicted"/>
<accession>A0AAN7WAY7</accession>
<comment type="caution">
    <text evidence="1">The sequence shown here is derived from an EMBL/GenBank/DDBJ whole genome shotgun (WGS) entry which is preliminary data.</text>
</comment>
<organism evidence="1 2">
    <name type="scientific">Elasticomyces elasticus</name>
    <dbReference type="NCBI Taxonomy" id="574655"/>
    <lineage>
        <taxon>Eukaryota</taxon>
        <taxon>Fungi</taxon>
        <taxon>Dikarya</taxon>
        <taxon>Ascomycota</taxon>
        <taxon>Pezizomycotina</taxon>
        <taxon>Dothideomycetes</taxon>
        <taxon>Dothideomycetidae</taxon>
        <taxon>Mycosphaerellales</taxon>
        <taxon>Teratosphaeriaceae</taxon>
        <taxon>Elasticomyces</taxon>
    </lineage>
</organism>
<sequence>MATKQSFVERLQACINTMLREEYPHVDSRQHFRRRAILMFRAMSRFTHTSDIVKVATQGAFTIAGGIIESTPVQRLIYVKRKRNRKEGVRPLQLMDLPPEIRNRIFEHVVSSHNVCSDASTTIDLQGLWRRGAPYKYAAAQPAITRVSRQLRKDTLEMFYNVNQFVIELTGLYTWDLASVGDCKASQWLEAVGRQHAAAMKNITVKYCPYELRSLNTTIDRVMADTSFRYVAGVAKLEVQ</sequence>
<dbReference type="InterPro" id="IPR038883">
    <property type="entry name" value="AN11006-like"/>
</dbReference>